<protein>
    <submittedName>
        <fullName evidence="1">Uncharacterized protein</fullName>
    </submittedName>
</protein>
<accession>A0A0A9A757</accession>
<proteinExistence type="predicted"/>
<dbReference type="EMBL" id="GBRH01255023">
    <property type="protein sequence ID" value="JAD42872.1"/>
    <property type="molecule type" value="Transcribed_RNA"/>
</dbReference>
<name>A0A0A9A757_ARUDO</name>
<dbReference type="AlphaFoldDB" id="A0A0A9A757"/>
<organism evidence="1">
    <name type="scientific">Arundo donax</name>
    <name type="common">Giant reed</name>
    <name type="synonym">Donax arundinaceus</name>
    <dbReference type="NCBI Taxonomy" id="35708"/>
    <lineage>
        <taxon>Eukaryota</taxon>
        <taxon>Viridiplantae</taxon>
        <taxon>Streptophyta</taxon>
        <taxon>Embryophyta</taxon>
        <taxon>Tracheophyta</taxon>
        <taxon>Spermatophyta</taxon>
        <taxon>Magnoliopsida</taxon>
        <taxon>Liliopsida</taxon>
        <taxon>Poales</taxon>
        <taxon>Poaceae</taxon>
        <taxon>PACMAD clade</taxon>
        <taxon>Arundinoideae</taxon>
        <taxon>Arundineae</taxon>
        <taxon>Arundo</taxon>
    </lineage>
</organism>
<reference evidence="1" key="2">
    <citation type="journal article" date="2015" name="Data Brief">
        <title>Shoot transcriptome of the giant reed, Arundo donax.</title>
        <authorList>
            <person name="Barrero R.A."/>
            <person name="Guerrero F.D."/>
            <person name="Moolhuijzen P."/>
            <person name="Goolsby J.A."/>
            <person name="Tidwell J."/>
            <person name="Bellgard S.E."/>
            <person name="Bellgard M.I."/>
        </authorList>
    </citation>
    <scope>NUCLEOTIDE SEQUENCE</scope>
    <source>
        <tissue evidence="1">Shoot tissue taken approximately 20 cm above the soil surface</tissue>
    </source>
</reference>
<evidence type="ECO:0000313" key="1">
    <source>
        <dbReference type="EMBL" id="JAD42872.1"/>
    </source>
</evidence>
<sequence>MNELLSVPASMHFMLQCSNVR</sequence>
<reference evidence="1" key="1">
    <citation type="submission" date="2014-09" db="EMBL/GenBank/DDBJ databases">
        <authorList>
            <person name="Magalhaes I.L.F."/>
            <person name="Oliveira U."/>
            <person name="Santos F.R."/>
            <person name="Vidigal T.H.D.A."/>
            <person name="Brescovit A.D."/>
            <person name="Santos A.J."/>
        </authorList>
    </citation>
    <scope>NUCLEOTIDE SEQUENCE</scope>
    <source>
        <tissue evidence="1">Shoot tissue taken approximately 20 cm above the soil surface</tissue>
    </source>
</reference>